<dbReference type="Proteomes" id="UP001445076">
    <property type="component" value="Unassembled WGS sequence"/>
</dbReference>
<comment type="subcellular location">
    <subcellularLocation>
        <location evidence="2">Secreted</location>
    </subcellularLocation>
</comment>
<dbReference type="PANTHER" id="PTHR12253">
    <property type="entry name" value="RH14732P"/>
    <property type="match status" value="1"/>
</dbReference>
<dbReference type="GO" id="GO:0016042">
    <property type="term" value="P:lipid catabolic process"/>
    <property type="evidence" value="ECO:0007669"/>
    <property type="project" value="UniProtKB-KW"/>
</dbReference>
<proteinExistence type="predicted"/>
<organism evidence="9 10">
    <name type="scientific">Cherax quadricarinatus</name>
    <name type="common">Australian red claw crayfish</name>
    <dbReference type="NCBI Taxonomy" id="27406"/>
    <lineage>
        <taxon>Eukaryota</taxon>
        <taxon>Metazoa</taxon>
        <taxon>Ecdysozoa</taxon>
        <taxon>Arthropoda</taxon>
        <taxon>Crustacea</taxon>
        <taxon>Multicrustacea</taxon>
        <taxon>Malacostraca</taxon>
        <taxon>Eumalacostraca</taxon>
        <taxon>Eucarida</taxon>
        <taxon>Decapoda</taxon>
        <taxon>Pleocyemata</taxon>
        <taxon>Astacidea</taxon>
        <taxon>Parastacoidea</taxon>
        <taxon>Parastacidae</taxon>
        <taxon>Cherax</taxon>
    </lineage>
</organism>
<comment type="caution">
    <text evidence="9">The sequence shown here is derived from an EMBL/GenBank/DDBJ whole genome shotgun (WGS) entry which is preliminary data.</text>
</comment>
<evidence type="ECO:0000256" key="1">
    <source>
        <dbReference type="ARBA" id="ARBA00001913"/>
    </source>
</evidence>
<sequence>MKSRGWYAVFLILPVFIIALKGNLATTSNTTLERDINLPLEAGKPAKNISGTNGGNDAIVPVTRACELDESTEHHVFLANSSGDSEKLHYSHDGGPQNKVSRAAELPTLLEEDLAPSSSSSQPHLEDHNMKRSRAEGTDQSFGSHPLPPLEAFTPVEGARWVGYFHNEAVAAVLQTENGTMVHCVVQEVIQNREQCAARQYLGSVMPLVPLPLHTMVHLITLCGVLNSQTTTTEDLASTPDVNLWWMGPLTALQGILPGTLWCGKRDQATYYHQLGQRAQLDACCRAHDHCPVKLLPLQTRYGLTNFGFSTRSHCSCELEFFRCLKAVKDPLATTIGQLYFNVLKMECLNTVSNSNPASSPAPRSQLYTIPEESHGEEVERQPQPQTRQHGPSGTENQAVQEGVPKTTPRLECSIRDREGQCRMWHMNPRGFTERYVTQPLNLRF</sequence>
<comment type="cofactor">
    <cofactor evidence="1">
        <name>Ca(2+)</name>
        <dbReference type="ChEBI" id="CHEBI:29108"/>
    </cofactor>
</comment>
<feature type="domain" description="Phospholipase A2-like central" evidence="8">
    <location>
        <begin position="256"/>
        <end position="350"/>
    </location>
</feature>
<feature type="signal peptide" evidence="7">
    <location>
        <begin position="1"/>
        <end position="25"/>
    </location>
</feature>
<gene>
    <name evidence="9" type="ORF">OTU49_000195</name>
</gene>
<keyword evidence="4" id="KW-0442">Lipid degradation</keyword>
<keyword evidence="10" id="KW-1185">Reference proteome</keyword>
<evidence type="ECO:0000259" key="8">
    <source>
        <dbReference type="Pfam" id="PF05826"/>
    </source>
</evidence>
<evidence type="ECO:0000313" key="10">
    <source>
        <dbReference type="Proteomes" id="UP001445076"/>
    </source>
</evidence>
<accession>A0AAW0Y022</accession>
<dbReference type="CDD" id="cd04704">
    <property type="entry name" value="PLA2_bee_venom_like"/>
    <property type="match status" value="1"/>
</dbReference>
<feature type="region of interest" description="Disordered" evidence="6">
    <location>
        <begin position="373"/>
        <end position="411"/>
    </location>
</feature>
<keyword evidence="5" id="KW-0443">Lipid metabolism</keyword>
<keyword evidence="7" id="KW-0732">Signal</keyword>
<feature type="compositionally biased region" description="Basic and acidic residues" evidence="6">
    <location>
        <begin position="124"/>
        <end position="137"/>
    </location>
</feature>
<dbReference type="AlphaFoldDB" id="A0AAW0Y022"/>
<evidence type="ECO:0000313" key="9">
    <source>
        <dbReference type="EMBL" id="KAK8745456.1"/>
    </source>
</evidence>
<evidence type="ECO:0000256" key="7">
    <source>
        <dbReference type="SAM" id="SignalP"/>
    </source>
</evidence>
<dbReference type="EMBL" id="JARKIK010000019">
    <property type="protein sequence ID" value="KAK8745456.1"/>
    <property type="molecule type" value="Genomic_DNA"/>
</dbReference>
<name>A0AAW0Y022_CHEQU</name>
<dbReference type="SUPFAM" id="SSF48619">
    <property type="entry name" value="Phospholipase A2, PLA2"/>
    <property type="match status" value="1"/>
</dbReference>
<dbReference type="GO" id="GO:0006644">
    <property type="term" value="P:phospholipid metabolic process"/>
    <property type="evidence" value="ECO:0007669"/>
    <property type="project" value="InterPro"/>
</dbReference>
<dbReference type="InterPro" id="IPR016090">
    <property type="entry name" value="PLA2-like_dom"/>
</dbReference>
<evidence type="ECO:0000256" key="4">
    <source>
        <dbReference type="ARBA" id="ARBA00022963"/>
    </source>
</evidence>
<reference evidence="9 10" key="1">
    <citation type="journal article" date="2024" name="BMC Genomics">
        <title>Genome assembly of redclaw crayfish (Cherax quadricarinatus) provides insights into its immune adaptation and hypoxia tolerance.</title>
        <authorList>
            <person name="Liu Z."/>
            <person name="Zheng J."/>
            <person name="Li H."/>
            <person name="Fang K."/>
            <person name="Wang S."/>
            <person name="He J."/>
            <person name="Zhou D."/>
            <person name="Weng S."/>
            <person name="Chi M."/>
            <person name="Gu Z."/>
            <person name="He J."/>
            <person name="Li F."/>
            <person name="Wang M."/>
        </authorList>
    </citation>
    <scope>NUCLEOTIDE SEQUENCE [LARGE SCALE GENOMIC DNA]</scope>
    <source>
        <strain evidence="9">ZL_2023a</strain>
    </source>
</reference>
<evidence type="ECO:0000256" key="2">
    <source>
        <dbReference type="ARBA" id="ARBA00004613"/>
    </source>
</evidence>
<dbReference type="InterPro" id="IPR033113">
    <property type="entry name" value="PLA2_histidine"/>
</dbReference>
<dbReference type="GO" id="GO:0050482">
    <property type="term" value="P:arachidonate secretion"/>
    <property type="evidence" value="ECO:0007669"/>
    <property type="project" value="InterPro"/>
</dbReference>
<dbReference type="Pfam" id="PF05826">
    <property type="entry name" value="Phospholip_A2_2"/>
    <property type="match status" value="1"/>
</dbReference>
<dbReference type="Gene3D" id="1.20.90.10">
    <property type="entry name" value="Phospholipase A2 domain"/>
    <property type="match status" value="1"/>
</dbReference>
<evidence type="ECO:0000256" key="6">
    <source>
        <dbReference type="SAM" id="MobiDB-lite"/>
    </source>
</evidence>
<keyword evidence="3" id="KW-0964">Secreted</keyword>
<feature type="region of interest" description="Disordered" evidence="6">
    <location>
        <begin position="113"/>
        <end position="148"/>
    </location>
</feature>
<feature type="compositionally biased region" description="Polar residues" evidence="6">
    <location>
        <begin position="383"/>
        <end position="400"/>
    </location>
</feature>
<dbReference type="GO" id="GO:0004623">
    <property type="term" value="F:phospholipase A2 activity"/>
    <property type="evidence" value="ECO:0007669"/>
    <property type="project" value="InterPro"/>
</dbReference>
<evidence type="ECO:0000256" key="3">
    <source>
        <dbReference type="ARBA" id="ARBA00022525"/>
    </source>
</evidence>
<protein>
    <recommendedName>
        <fullName evidence="8">Phospholipase A2-like central domain-containing protein</fullName>
    </recommendedName>
</protein>
<evidence type="ECO:0000256" key="5">
    <source>
        <dbReference type="ARBA" id="ARBA00023098"/>
    </source>
</evidence>
<dbReference type="GO" id="GO:0005576">
    <property type="term" value="C:extracellular region"/>
    <property type="evidence" value="ECO:0007669"/>
    <property type="project" value="UniProtKB-SubCell"/>
</dbReference>
<dbReference type="InterPro" id="IPR036444">
    <property type="entry name" value="PLipase_A2_dom_sf"/>
</dbReference>
<dbReference type="PROSITE" id="PS00118">
    <property type="entry name" value="PA2_HIS"/>
    <property type="match status" value="1"/>
</dbReference>
<feature type="chain" id="PRO_5043822185" description="Phospholipase A2-like central domain-containing protein" evidence="7">
    <location>
        <begin position="26"/>
        <end position="445"/>
    </location>
</feature>